<dbReference type="InParanoid" id="C3ZBR7"/>
<dbReference type="InterPro" id="IPR029063">
    <property type="entry name" value="SAM-dependent_MTases_sf"/>
</dbReference>
<evidence type="ECO:0000256" key="1">
    <source>
        <dbReference type="ARBA" id="ARBA00022603"/>
    </source>
</evidence>
<evidence type="ECO:0000313" key="3">
    <source>
        <dbReference type="EMBL" id="EEN50304.1"/>
    </source>
</evidence>
<evidence type="ECO:0000256" key="2">
    <source>
        <dbReference type="ARBA" id="ARBA00022691"/>
    </source>
</evidence>
<dbReference type="EMBL" id="GG666603">
    <property type="protein sequence ID" value="EEN50304.1"/>
    <property type="molecule type" value="Genomic_DNA"/>
</dbReference>
<dbReference type="Gene3D" id="3.40.50.150">
    <property type="entry name" value="Vaccinia Virus protein VP39"/>
    <property type="match status" value="1"/>
</dbReference>
<protein>
    <recommendedName>
        <fullName evidence="4">Methyltransferase small domain-containing protein</fullName>
    </recommendedName>
</protein>
<keyword evidence="2" id="KW-0949">S-adenosyl-L-methionine</keyword>
<dbReference type="Pfam" id="PF10294">
    <property type="entry name" value="Methyltransf_16"/>
    <property type="match status" value="1"/>
</dbReference>
<sequence length="146" mass="15717">LAIGAIAAPDHPTVCVHHKLHPFENSGPAFYLQQNSQHPSPDLALQGERRLRGKHDCAATYAETGQVVWPASEVLSYYLLHHSHLVQSRSVLELGAGVGLPGLVAAKLTKEPSSVVLTDQSEVVLELLQKNTEANFNGDTGPVLNQ</sequence>
<organism>
    <name type="scientific">Branchiostoma floridae</name>
    <name type="common">Florida lancelet</name>
    <name type="synonym">Amphioxus</name>
    <dbReference type="NCBI Taxonomy" id="7739"/>
    <lineage>
        <taxon>Eukaryota</taxon>
        <taxon>Metazoa</taxon>
        <taxon>Chordata</taxon>
        <taxon>Cephalochordata</taxon>
        <taxon>Leptocardii</taxon>
        <taxon>Amphioxiformes</taxon>
        <taxon>Branchiostomatidae</taxon>
        <taxon>Branchiostoma</taxon>
    </lineage>
</organism>
<dbReference type="GO" id="GO:0032259">
    <property type="term" value="P:methylation"/>
    <property type="evidence" value="ECO:0007669"/>
    <property type="project" value="UniProtKB-KW"/>
</dbReference>
<keyword evidence="1" id="KW-0808">Transferase</keyword>
<reference evidence="3" key="1">
    <citation type="journal article" date="2008" name="Nature">
        <title>The amphioxus genome and the evolution of the chordate karyotype.</title>
        <authorList>
            <consortium name="US DOE Joint Genome Institute (JGI-PGF)"/>
            <person name="Putnam N.H."/>
            <person name="Butts T."/>
            <person name="Ferrier D.E.K."/>
            <person name="Furlong R.F."/>
            <person name="Hellsten U."/>
            <person name="Kawashima T."/>
            <person name="Robinson-Rechavi M."/>
            <person name="Shoguchi E."/>
            <person name="Terry A."/>
            <person name="Yu J.-K."/>
            <person name="Benito-Gutierrez E.L."/>
            <person name="Dubchak I."/>
            <person name="Garcia-Fernandez J."/>
            <person name="Gibson-Brown J.J."/>
            <person name="Grigoriev I.V."/>
            <person name="Horton A.C."/>
            <person name="de Jong P.J."/>
            <person name="Jurka J."/>
            <person name="Kapitonov V.V."/>
            <person name="Kohara Y."/>
            <person name="Kuroki Y."/>
            <person name="Lindquist E."/>
            <person name="Lucas S."/>
            <person name="Osoegawa K."/>
            <person name="Pennacchio L.A."/>
            <person name="Salamov A.A."/>
            <person name="Satou Y."/>
            <person name="Sauka-Spengler T."/>
            <person name="Schmutz J."/>
            <person name="Shin-I T."/>
            <person name="Toyoda A."/>
            <person name="Bronner-Fraser M."/>
            <person name="Fujiyama A."/>
            <person name="Holland L.Z."/>
            <person name="Holland P.W.H."/>
            <person name="Satoh N."/>
            <person name="Rokhsar D.S."/>
        </authorList>
    </citation>
    <scope>NUCLEOTIDE SEQUENCE [LARGE SCALE GENOMIC DNA]</scope>
    <source>
        <strain evidence="3">S238N-H82</strain>
        <tissue evidence="3">Testes</tissue>
    </source>
</reference>
<dbReference type="PANTHER" id="PTHR14614">
    <property type="entry name" value="HEPATOCELLULAR CARCINOMA-ASSOCIATED ANTIGEN"/>
    <property type="match status" value="1"/>
</dbReference>
<dbReference type="GO" id="GO:0008168">
    <property type="term" value="F:methyltransferase activity"/>
    <property type="evidence" value="ECO:0007669"/>
    <property type="project" value="UniProtKB-KW"/>
</dbReference>
<proteinExistence type="predicted"/>
<keyword evidence="1" id="KW-0489">Methyltransferase</keyword>
<gene>
    <name evidence="3" type="ORF">BRAFLDRAFT_117667</name>
</gene>
<evidence type="ECO:0008006" key="4">
    <source>
        <dbReference type="Google" id="ProtNLM"/>
    </source>
</evidence>
<name>C3ZBR7_BRAFL</name>
<dbReference type="CDD" id="cd02440">
    <property type="entry name" value="AdoMet_MTases"/>
    <property type="match status" value="1"/>
</dbReference>
<feature type="non-terminal residue" evidence="3">
    <location>
        <position position="1"/>
    </location>
</feature>
<dbReference type="PANTHER" id="PTHR14614:SF44">
    <property type="entry name" value="PROTEIN N-LYSINE METHYLTRANSFERASE METTL21D"/>
    <property type="match status" value="1"/>
</dbReference>
<accession>C3ZBR7</accession>
<dbReference type="AlphaFoldDB" id="C3ZBR7"/>
<dbReference type="InterPro" id="IPR019410">
    <property type="entry name" value="Methyltransf_16"/>
</dbReference>
<dbReference type="SUPFAM" id="SSF53335">
    <property type="entry name" value="S-adenosyl-L-methionine-dependent methyltransferases"/>
    <property type="match status" value="1"/>
</dbReference>